<evidence type="ECO:0000256" key="8">
    <source>
        <dbReference type="ARBA" id="ARBA00023242"/>
    </source>
</evidence>
<dbReference type="Proteomes" id="UP001189122">
    <property type="component" value="Unassembled WGS sequence"/>
</dbReference>
<dbReference type="EMBL" id="LR743593">
    <property type="protein sequence ID" value="CAA2621284.1"/>
    <property type="molecule type" value="Genomic_DNA"/>
</dbReference>
<dbReference type="Pfam" id="PF02309">
    <property type="entry name" value="AUX_IAA"/>
    <property type="match status" value="2"/>
</dbReference>
<reference evidence="12 13" key="1">
    <citation type="submission" date="2019-12" db="EMBL/GenBank/DDBJ databases">
        <authorList>
            <person name="Scholz U."/>
            <person name="Mascher M."/>
            <person name="Fiebig A."/>
        </authorList>
    </citation>
    <scope>NUCLEOTIDE SEQUENCE</scope>
</reference>
<sequence length="192" mass="21625">MPEEDQGLRLLRREEGLLRRSRRRRQVDLLRLNLPEAELRKNASPTGKGGGAPAAKAQVVGWPPIQSYRKTTMAANPPKTLNDELEARPGTGCQYVKVSMDGAPYLRKVALQVYGNYRELSSALEAITVRWIGPWTQYVLSYEDKDGDWMLVGDVPWDAAFGQVNGKRTLRRQEGSSLNYQLLRLRGVPAFV</sequence>
<evidence type="ECO:0000259" key="11">
    <source>
        <dbReference type="PROSITE" id="PS51745"/>
    </source>
</evidence>
<dbReference type="GO" id="GO:0005634">
    <property type="term" value="C:nucleus"/>
    <property type="evidence" value="ECO:0007669"/>
    <property type="project" value="UniProtKB-SubCell"/>
</dbReference>
<keyword evidence="13" id="KW-1185">Reference proteome</keyword>
<evidence type="ECO:0000256" key="5">
    <source>
        <dbReference type="ARBA" id="ARBA00022491"/>
    </source>
</evidence>
<protein>
    <recommendedName>
        <fullName evidence="10">Auxin-responsive protein</fullName>
    </recommendedName>
</protein>
<evidence type="ECO:0000256" key="10">
    <source>
        <dbReference type="RuleBase" id="RU004549"/>
    </source>
</evidence>
<evidence type="ECO:0000256" key="4">
    <source>
        <dbReference type="ARBA" id="ARBA00011726"/>
    </source>
</evidence>
<dbReference type="GO" id="GO:0009734">
    <property type="term" value="P:auxin-activated signaling pathway"/>
    <property type="evidence" value="ECO:0007669"/>
    <property type="project" value="UniProtKB-UniRule"/>
</dbReference>
<evidence type="ECO:0000256" key="1">
    <source>
        <dbReference type="ARBA" id="ARBA00002159"/>
    </source>
</evidence>
<keyword evidence="8 10" id="KW-0539">Nucleus</keyword>
<evidence type="ECO:0000256" key="6">
    <source>
        <dbReference type="ARBA" id="ARBA00023015"/>
    </source>
</evidence>
<evidence type="ECO:0000313" key="13">
    <source>
        <dbReference type="Proteomes" id="UP001189122"/>
    </source>
</evidence>
<accession>A0A7I8IVH7</accession>
<comment type="function">
    <text evidence="1 10">Aux/IAA proteins are short-lived transcriptional factors that function as repressors of early auxin response genes at low auxin concentrations.</text>
</comment>
<dbReference type="PANTHER" id="PTHR31734">
    <property type="entry name" value="AUXIN-RESPONSIVE PROTEIN IAA17"/>
    <property type="match status" value="1"/>
</dbReference>
<keyword evidence="7 10" id="KW-0804">Transcription</keyword>
<keyword evidence="9 10" id="KW-0927">Auxin signaling pathway</keyword>
<dbReference type="PROSITE" id="PS51745">
    <property type="entry name" value="PB1"/>
    <property type="match status" value="1"/>
</dbReference>
<dbReference type="InterPro" id="IPR003311">
    <property type="entry name" value="AUX_IAA"/>
</dbReference>
<organism evidence="12">
    <name type="scientific">Spirodela intermedia</name>
    <name type="common">Intermediate duckweed</name>
    <dbReference type="NCBI Taxonomy" id="51605"/>
    <lineage>
        <taxon>Eukaryota</taxon>
        <taxon>Viridiplantae</taxon>
        <taxon>Streptophyta</taxon>
        <taxon>Embryophyta</taxon>
        <taxon>Tracheophyta</taxon>
        <taxon>Spermatophyta</taxon>
        <taxon>Magnoliopsida</taxon>
        <taxon>Liliopsida</taxon>
        <taxon>Araceae</taxon>
        <taxon>Lemnoideae</taxon>
        <taxon>Spirodela</taxon>
    </lineage>
</organism>
<evidence type="ECO:0000313" key="12">
    <source>
        <dbReference type="EMBL" id="CAA2621284.1"/>
    </source>
</evidence>
<name>A0A7I8IVH7_SPIIN</name>
<evidence type="ECO:0000256" key="3">
    <source>
        <dbReference type="ARBA" id="ARBA00006728"/>
    </source>
</evidence>
<gene>
    <name evidence="12" type="ORF">SI7747_06007395</name>
</gene>
<feature type="domain" description="PB1" evidence="11">
    <location>
        <begin position="93"/>
        <end position="174"/>
    </location>
</feature>
<dbReference type="GO" id="GO:0006355">
    <property type="term" value="P:regulation of DNA-templated transcription"/>
    <property type="evidence" value="ECO:0007669"/>
    <property type="project" value="InterPro"/>
</dbReference>
<dbReference type="EMBL" id="CACRZD030000006">
    <property type="protein sequence ID" value="CAA6660996.1"/>
    <property type="molecule type" value="Genomic_DNA"/>
</dbReference>
<dbReference type="PANTHER" id="PTHR31734:SF28">
    <property type="entry name" value="AUXIN-RESPONSIVE PROTEIN IAA13"/>
    <property type="match status" value="1"/>
</dbReference>
<comment type="similarity">
    <text evidence="3 10">Belongs to the Aux/IAA family.</text>
</comment>
<proteinExistence type="inferred from homology"/>
<dbReference type="AlphaFoldDB" id="A0A7I8IVH7"/>
<evidence type="ECO:0000256" key="9">
    <source>
        <dbReference type="ARBA" id="ARBA00023294"/>
    </source>
</evidence>
<keyword evidence="6 10" id="KW-0805">Transcription regulation</keyword>
<keyword evidence="5 10" id="KW-0678">Repressor</keyword>
<dbReference type="InterPro" id="IPR033389">
    <property type="entry name" value="AUX/IAA_dom"/>
</dbReference>
<dbReference type="SUPFAM" id="SSF54277">
    <property type="entry name" value="CAD &amp; PB1 domains"/>
    <property type="match status" value="1"/>
</dbReference>
<evidence type="ECO:0000256" key="2">
    <source>
        <dbReference type="ARBA" id="ARBA00004123"/>
    </source>
</evidence>
<evidence type="ECO:0000256" key="7">
    <source>
        <dbReference type="ARBA" id="ARBA00023163"/>
    </source>
</evidence>
<comment type="subunit">
    <text evidence="4 10">Homodimers and heterodimers.</text>
</comment>
<comment type="subcellular location">
    <subcellularLocation>
        <location evidence="2 10">Nucleus</location>
    </subcellularLocation>
</comment>
<dbReference type="Gene3D" id="3.10.20.90">
    <property type="entry name" value="Phosphatidylinositol 3-kinase Catalytic Subunit, Chain A, domain 1"/>
    <property type="match status" value="1"/>
</dbReference>
<dbReference type="InterPro" id="IPR053793">
    <property type="entry name" value="PB1-like"/>
</dbReference>